<dbReference type="InterPro" id="IPR008183">
    <property type="entry name" value="Aldose_1/G6P_1-epimerase"/>
</dbReference>
<gene>
    <name evidence="1" type="ORF">ACFQBT_02570</name>
</gene>
<dbReference type="Gene3D" id="2.70.98.10">
    <property type="match status" value="1"/>
</dbReference>
<evidence type="ECO:0000313" key="2">
    <source>
        <dbReference type="Proteomes" id="UP001596356"/>
    </source>
</evidence>
<dbReference type="PANTHER" id="PTHR10091">
    <property type="entry name" value="ALDOSE-1-EPIMERASE"/>
    <property type="match status" value="1"/>
</dbReference>
<dbReference type="InterPro" id="IPR014718">
    <property type="entry name" value="GH-type_carb-bd"/>
</dbReference>
<dbReference type="RefSeq" id="WP_377820254.1">
    <property type="nucleotide sequence ID" value="NZ_JBHSWJ010000002.1"/>
</dbReference>
<dbReference type="CDD" id="cd09022">
    <property type="entry name" value="Aldose_epim_Ec_YihR"/>
    <property type="match status" value="1"/>
</dbReference>
<evidence type="ECO:0000313" key="1">
    <source>
        <dbReference type="EMBL" id="MFC6712788.1"/>
    </source>
</evidence>
<protein>
    <submittedName>
        <fullName evidence="1">Aldose 1-epimerase family protein</fullName>
    </submittedName>
</protein>
<proteinExistence type="predicted"/>
<comment type="caution">
    <text evidence="1">The sequence shown here is derived from an EMBL/GenBank/DDBJ whole genome shotgun (WGS) entry which is preliminary data.</text>
</comment>
<organism evidence="1 2">
    <name type="scientific">Branchiibius cervicis</name>
    <dbReference type="NCBI Taxonomy" id="908252"/>
    <lineage>
        <taxon>Bacteria</taxon>
        <taxon>Bacillati</taxon>
        <taxon>Actinomycetota</taxon>
        <taxon>Actinomycetes</taxon>
        <taxon>Micrococcales</taxon>
        <taxon>Dermacoccaceae</taxon>
        <taxon>Branchiibius</taxon>
    </lineage>
</organism>
<sequence>MTIPPSGEQWTISAPADERGPGAVAIITQVGGGIRVLKVGGEPVLHGYPLQSKADGGRGQLLMPWPNRIRDGKYTFDGVDQQLALTEPSRGNASHGLVRWALWTLEELADTSVTLSYLLLPQQGWDACLRIKVRYTVIGNGLEVATKVTNVGTAKAPFAYGAHPYLTTGETTVDEVTLTVPAGRTIDVDDRLIPIGTSAVAEDADFRAARRIGSTVLDTAFTDLEPGDDGRWRVSIERDDRRTTIWADAGTFSYLQVFTGDSLSPERKRRSGVAVEPMSAPANAFASGESLTVLQPGDVWSGTWGISASGRMPA</sequence>
<dbReference type="Pfam" id="PF01263">
    <property type="entry name" value="Aldose_epim"/>
    <property type="match status" value="1"/>
</dbReference>
<dbReference type="Proteomes" id="UP001596356">
    <property type="component" value="Unassembled WGS sequence"/>
</dbReference>
<dbReference type="SUPFAM" id="SSF74650">
    <property type="entry name" value="Galactose mutarotase-like"/>
    <property type="match status" value="1"/>
</dbReference>
<dbReference type="InterPro" id="IPR011013">
    <property type="entry name" value="Gal_mutarotase_sf_dom"/>
</dbReference>
<dbReference type="InterPro" id="IPR037480">
    <property type="entry name" value="YihR-like"/>
</dbReference>
<accession>A0ABW2APQ1</accession>
<name>A0ABW2APQ1_9MICO</name>
<dbReference type="EMBL" id="JBHSWJ010000002">
    <property type="protein sequence ID" value="MFC6712788.1"/>
    <property type="molecule type" value="Genomic_DNA"/>
</dbReference>
<reference evidence="2" key="1">
    <citation type="journal article" date="2019" name="Int. J. Syst. Evol. Microbiol.">
        <title>The Global Catalogue of Microorganisms (GCM) 10K type strain sequencing project: providing services to taxonomists for standard genome sequencing and annotation.</title>
        <authorList>
            <consortium name="The Broad Institute Genomics Platform"/>
            <consortium name="The Broad Institute Genome Sequencing Center for Infectious Disease"/>
            <person name="Wu L."/>
            <person name="Ma J."/>
        </authorList>
    </citation>
    <scope>NUCLEOTIDE SEQUENCE [LARGE SCALE GENOMIC DNA]</scope>
    <source>
        <strain evidence="2">NBRC 106593</strain>
    </source>
</reference>
<dbReference type="PANTHER" id="PTHR10091:SF0">
    <property type="entry name" value="GALACTOSE MUTAROTASE"/>
    <property type="match status" value="1"/>
</dbReference>
<keyword evidence="2" id="KW-1185">Reference proteome</keyword>